<dbReference type="Proteomes" id="UP000310200">
    <property type="component" value="Unassembled WGS sequence"/>
</dbReference>
<dbReference type="InterPro" id="IPR050782">
    <property type="entry name" value="PP1_regulatory_subunit_3"/>
</dbReference>
<dbReference type="GO" id="GO:0000164">
    <property type="term" value="C:protein phosphatase type 1 complex"/>
    <property type="evidence" value="ECO:0007669"/>
    <property type="project" value="TreeGrafter"/>
</dbReference>
<evidence type="ECO:0000256" key="1">
    <source>
        <dbReference type="SAM" id="MobiDB-lite"/>
    </source>
</evidence>
<dbReference type="AlphaFoldDB" id="A0A4S2JU31"/>
<dbReference type="InterPro" id="IPR005036">
    <property type="entry name" value="CBM21_dom"/>
</dbReference>
<evidence type="ECO:0000313" key="4">
    <source>
        <dbReference type="Proteomes" id="UP000310200"/>
    </source>
</evidence>
<feature type="compositionally biased region" description="Basic and acidic residues" evidence="1">
    <location>
        <begin position="507"/>
        <end position="535"/>
    </location>
</feature>
<gene>
    <name evidence="3" type="ORF">DBV15_04787</name>
</gene>
<dbReference type="InterPro" id="IPR038175">
    <property type="entry name" value="CBM21_dom_sf"/>
</dbReference>
<dbReference type="PANTHER" id="PTHR12307:SF48">
    <property type="entry name" value="PROTEIN PHOSPHATASE 1 REGULATORY SUBUNIT"/>
    <property type="match status" value="1"/>
</dbReference>
<dbReference type="GO" id="GO:0005979">
    <property type="term" value="P:regulation of glycogen biosynthetic process"/>
    <property type="evidence" value="ECO:0007669"/>
    <property type="project" value="TreeGrafter"/>
</dbReference>
<dbReference type="Gene3D" id="2.60.40.2440">
    <property type="entry name" value="Carbohydrate binding type-21 domain"/>
    <property type="match status" value="2"/>
</dbReference>
<accession>A0A4S2JU31</accession>
<feature type="region of interest" description="Disordered" evidence="1">
    <location>
        <begin position="506"/>
        <end position="535"/>
    </location>
</feature>
<evidence type="ECO:0000313" key="3">
    <source>
        <dbReference type="EMBL" id="TGZ37818.1"/>
    </source>
</evidence>
<dbReference type="Pfam" id="PF03370">
    <property type="entry name" value="CBM_21"/>
    <property type="match status" value="1"/>
</dbReference>
<sequence>MEVRVMSEPSNVPPLWSTAYVAGLTGGLLGISKDQSQEATQDNTPPWQVTFPQPASDYLAFRRKLDQDNVSLENVIVRESEQCLVGTVKVRNLAFDKEICLLYTSRHQTQITLSLFDIVKHLTTTDSDDRLPNVCRTSASHNPRDPRMIRIVDEISGSQEMFLTTLNAIYPMPAELILHSPPVYSSLLYGPYMVTAPTITSRSVPPRIRPCLSTGSLSLDSLRNNDGKQKKRVVFADDRGRPLTQVRVMSEPSNVPPLWSTAYVAGLTGGLLGISKDQSQEATQDNTPPWQVTFPQPASDYLAFRRKLDQDNVSLENVIVRESEQCLVGTVKVRNLAFDKEIVVRASSDNWSTHEDVHCTYVAQPGSPGSLILYDTFRFRLTLPVASDVIEFCVRYRTEGKESWDNNEGKNYLIRKKQEPRPAVRYDNIQTAKCNGLSNGNETRDSMPQNADATRLNMPSSRPGSIWPTTRLTGESTSEEVMFPRLDIEIMYEAVQTSPVFSPRRLRRDEDHAGPRVVRERRNGGRNKREDVRREAVRRSELRTRKQEARVREKNNRRVIARTAKLDDVERRITQSARFQHPRHRTTGYRFIENIQGLMPPAVTLCSSPARQREHHRRTLSSRTSSSSSSASLFLGLLACPRT</sequence>
<protein>
    <recommendedName>
        <fullName evidence="2">CBM21 domain-containing protein</fullName>
    </recommendedName>
</protein>
<reference evidence="3 4" key="1">
    <citation type="journal article" date="2019" name="Philos. Trans. R. Soc. Lond., B, Biol. Sci.">
        <title>Ant behaviour and brain gene expression of defending hosts depend on the ecological success of the intruding social parasite.</title>
        <authorList>
            <person name="Kaur R."/>
            <person name="Stoldt M."/>
            <person name="Jongepier E."/>
            <person name="Feldmeyer B."/>
            <person name="Menzel F."/>
            <person name="Bornberg-Bauer E."/>
            <person name="Foitzik S."/>
        </authorList>
    </citation>
    <scope>NUCLEOTIDE SEQUENCE [LARGE SCALE GENOMIC DNA]</scope>
    <source>
        <tissue evidence="3">Whole body</tissue>
    </source>
</reference>
<dbReference type="PROSITE" id="PS51159">
    <property type="entry name" value="CBM21"/>
    <property type="match status" value="1"/>
</dbReference>
<dbReference type="GO" id="GO:2001069">
    <property type="term" value="F:glycogen binding"/>
    <property type="evidence" value="ECO:0007669"/>
    <property type="project" value="TreeGrafter"/>
</dbReference>
<dbReference type="EMBL" id="QBLH01003506">
    <property type="protein sequence ID" value="TGZ37818.1"/>
    <property type="molecule type" value="Genomic_DNA"/>
</dbReference>
<proteinExistence type="predicted"/>
<feature type="domain" description="CBM21" evidence="2">
    <location>
        <begin position="305"/>
        <end position="415"/>
    </location>
</feature>
<name>A0A4S2JU31_9HYME</name>
<comment type="caution">
    <text evidence="3">The sequence shown here is derived from an EMBL/GenBank/DDBJ whole genome shotgun (WGS) entry which is preliminary data.</text>
</comment>
<dbReference type="GO" id="GO:0008157">
    <property type="term" value="F:protein phosphatase 1 binding"/>
    <property type="evidence" value="ECO:0007669"/>
    <property type="project" value="TreeGrafter"/>
</dbReference>
<keyword evidence="4" id="KW-1185">Reference proteome</keyword>
<evidence type="ECO:0000259" key="2">
    <source>
        <dbReference type="PROSITE" id="PS51159"/>
    </source>
</evidence>
<dbReference type="STRING" id="300112.A0A4S2JU31"/>
<organism evidence="3 4">
    <name type="scientific">Temnothorax longispinosus</name>
    <dbReference type="NCBI Taxonomy" id="300112"/>
    <lineage>
        <taxon>Eukaryota</taxon>
        <taxon>Metazoa</taxon>
        <taxon>Ecdysozoa</taxon>
        <taxon>Arthropoda</taxon>
        <taxon>Hexapoda</taxon>
        <taxon>Insecta</taxon>
        <taxon>Pterygota</taxon>
        <taxon>Neoptera</taxon>
        <taxon>Endopterygota</taxon>
        <taxon>Hymenoptera</taxon>
        <taxon>Apocrita</taxon>
        <taxon>Aculeata</taxon>
        <taxon>Formicoidea</taxon>
        <taxon>Formicidae</taxon>
        <taxon>Myrmicinae</taxon>
        <taxon>Temnothorax</taxon>
    </lineage>
</organism>
<dbReference type="PANTHER" id="PTHR12307">
    <property type="entry name" value="PROTEIN PHOSPHATASE 1 REGULATORY SUBUNIT"/>
    <property type="match status" value="1"/>
</dbReference>